<evidence type="ECO:0000313" key="10">
    <source>
        <dbReference type="Proteomes" id="UP000249464"/>
    </source>
</evidence>
<dbReference type="InterPro" id="IPR040457">
    <property type="entry name" value="GCP_C"/>
</dbReference>
<dbReference type="EMBL" id="FQNC01000047">
    <property type="protein sequence ID" value="SGY76692.1"/>
    <property type="molecule type" value="Genomic_DNA"/>
</dbReference>
<dbReference type="InterPro" id="IPR042241">
    <property type="entry name" value="GCP_C_sf"/>
</dbReference>
<dbReference type="PANTHER" id="PTHR19302">
    <property type="entry name" value="GAMMA TUBULIN COMPLEX PROTEIN"/>
    <property type="match status" value="1"/>
</dbReference>
<keyword evidence="2 5" id="KW-0963">Cytoplasm</keyword>
<feature type="compositionally biased region" description="Low complexity" evidence="6">
    <location>
        <begin position="1"/>
        <end position="12"/>
    </location>
</feature>
<dbReference type="GO" id="GO:0051011">
    <property type="term" value="F:microtubule minus-end binding"/>
    <property type="evidence" value="ECO:0007669"/>
    <property type="project" value="TreeGrafter"/>
</dbReference>
<dbReference type="STRING" id="796604.A0A2X0PD73"/>
<dbReference type="GO" id="GO:0007020">
    <property type="term" value="P:microtubule nucleation"/>
    <property type="evidence" value="ECO:0007669"/>
    <property type="project" value="InterPro"/>
</dbReference>
<reference evidence="9 10" key="1">
    <citation type="submission" date="2016-11" db="EMBL/GenBank/DDBJ databases">
        <authorList>
            <person name="Jaros S."/>
            <person name="Januszkiewicz K."/>
            <person name="Wedrychowicz H."/>
        </authorList>
    </citation>
    <scope>NUCLEOTIDE SEQUENCE [LARGE SCALE GENOMIC DNA]</scope>
</reference>
<accession>A0A2X0PD73</accession>
<keyword evidence="3 5" id="KW-0493">Microtubule</keyword>
<dbReference type="Proteomes" id="UP000249464">
    <property type="component" value="Unassembled WGS sequence"/>
</dbReference>
<evidence type="ECO:0000313" key="9">
    <source>
        <dbReference type="EMBL" id="SGY76692.1"/>
    </source>
</evidence>
<dbReference type="GO" id="GO:0051225">
    <property type="term" value="P:spindle assembly"/>
    <property type="evidence" value="ECO:0007669"/>
    <property type="project" value="TreeGrafter"/>
</dbReference>
<sequence length="1012" mass="113364">MARPSSSRPPSRANTPHKTSLPVELLQLVYTAAQVPPENDDDEHVPLPLARVRRHLDALYDPQRQGIARGRSPLVANVYALAERYKVEADSNEILGQQLESTLHRLFLASERDEGLLRPDRVPDALQFLLALASPPTSATLDYAKLSSLQDTQPTAAATAPTQVDWKTLVAGFEGEQDWAPLPSAYTIPAESSSEDEEENGLSSSSSFSSGNDDHDLPLTPDAPRTRRKQTRSQPIILQGASSVIQPIEPDFGARLKLIKEQYWDGSGPTSLDPHAHFKSSDPSTLMVGLQRVGLEQESHGRHSRLFWSEVDLYRDVLGALQARKDAGLFVKTADGYKVKSRRSVQVSPRAPSLLHLSTQSLHSLLASFTPTLDLLKMIDRFLRSTIFVRSITASSARSTSIDAFAYSVNDMIVRPFRKWCTSLESELLSPLETSTISLLGLANQVQDRQEPLFVITDLIRRITSFPASTSSSLVTSDLLDNLQERIDHYRALSAKTIEVTLIEVWCATATPLWASLGAWIRFGRLVLRRNEQIRYFFVSENEELDVMDAEYYQEGYIVDQHVPKFLKGLAQAIVGCGKAKGLSKVISGGIDEEAQVLEWPNLRELVERSQHGPMPDLQTTPFGNTNYDRASSPPPNLVPFSQSLTLSIEQLCLPTFEQVHLTLHRTIINECRLDQHLSAVQGVFLMRDGTLMDDFISDIFHKMDRRLPWSDYHSLNSAWARASAGHPASSFICVRSKTQRFRTSGFGALKRLHLEYAVPWPLNYIITPSTLDTCSRIFTMLLCIQRARHVLDQTILLKLDPIHSIQISAKALRSYLALKSRLGWCIRTLQSFFMSFVIESEVRSLKDKLDTTKELDGLIELWRASMGRLRTGLLLNESAEGFQEALYAILDLGVELSGLWTEIVDPLGKATTRHSTTKRHRRRVSTLDPSDEEDQAPSDDSKQTPAKRISSALSSESFADRLVRMDRDLSTQVEVLRTSVYELTKEGKSSPEREVLEVLSGVLEQWKTSVM</sequence>
<proteinExistence type="inferred from homology"/>
<dbReference type="GO" id="GO:0005816">
    <property type="term" value="C:spindle pole body"/>
    <property type="evidence" value="ECO:0007669"/>
    <property type="project" value="UniProtKB-ARBA"/>
</dbReference>
<organism evidence="9 10">
    <name type="scientific">Microbotryum silenes-dioicae</name>
    <dbReference type="NCBI Taxonomy" id="796604"/>
    <lineage>
        <taxon>Eukaryota</taxon>
        <taxon>Fungi</taxon>
        <taxon>Dikarya</taxon>
        <taxon>Basidiomycota</taxon>
        <taxon>Pucciniomycotina</taxon>
        <taxon>Microbotryomycetes</taxon>
        <taxon>Microbotryales</taxon>
        <taxon>Microbotryaceae</taxon>
        <taxon>Microbotryum</taxon>
    </lineage>
</organism>
<keyword evidence="4 5" id="KW-0206">Cytoskeleton</keyword>
<dbReference type="GO" id="GO:0005874">
    <property type="term" value="C:microtubule"/>
    <property type="evidence" value="ECO:0007669"/>
    <property type="project" value="UniProtKB-KW"/>
</dbReference>
<dbReference type="InterPro" id="IPR041470">
    <property type="entry name" value="GCP_N"/>
</dbReference>
<dbReference type="InterPro" id="IPR007259">
    <property type="entry name" value="GCP"/>
</dbReference>
<dbReference type="GO" id="GO:0000278">
    <property type="term" value="P:mitotic cell cycle"/>
    <property type="evidence" value="ECO:0007669"/>
    <property type="project" value="TreeGrafter"/>
</dbReference>
<dbReference type="Pfam" id="PF04130">
    <property type="entry name" value="GCP_C_terminal"/>
    <property type="match status" value="1"/>
</dbReference>
<comment type="similarity">
    <text evidence="1 5">Belongs to the TUBGCP family.</text>
</comment>
<evidence type="ECO:0000259" key="7">
    <source>
        <dbReference type="Pfam" id="PF04130"/>
    </source>
</evidence>
<dbReference type="AlphaFoldDB" id="A0A2X0PD73"/>
<dbReference type="GO" id="GO:0043015">
    <property type="term" value="F:gamma-tubulin binding"/>
    <property type="evidence" value="ECO:0007669"/>
    <property type="project" value="InterPro"/>
</dbReference>
<dbReference type="GO" id="GO:0000922">
    <property type="term" value="C:spindle pole"/>
    <property type="evidence" value="ECO:0007669"/>
    <property type="project" value="InterPro"/>
</dbReference>
<dbReference type="Pfam" id="PF17681">
    <property type="entry name" value="GCP_N_terminal"/>
    <property type="match status" value="1"/>
</dbReference>
<protein>
    <recommendedName>
        <fullName evidence="5">Spindle pole body component</fullName>
    </recommendedName>
</protein>
<keyword evidence="10" id="KW-1185">Reference proteome</keyword>
<feature type="domain" description="Gamma tubulin complex component C-terminal" evidence="7">
    <location>
        <begin position="674"/>
        <end position="984"/>
    </location>
</feature>
<dbReference type="PANTHER" id="PTHR19302:SF33">
    <property type="entry name" value="GAMMA-TUBULIN COMPLEX COMPONENT 5"/>
    <property type="match status" value="1"/>
</dbReference>
<feature type="region of interest" description="Disordered" evidence="6">
    <location>
        <begin position="912"/>
        <end position="953"/>
    </location>
</feature>
<feature type="compositionally biased region" description="Basic residues" evidence="6">
    <location>
        <begin position="912"/>
        <end position="925"/>
    </location>
</feature>
<gene>
    <name evidence="9" type="primary">BQ5605_C005g03507</name>
    <name evidence="9" type="ORF">BQ5605_C005G03507</name>
</gene>
<evidence type="ECO:0000259" key="8">
    <source>
        <dbReference type="Pfam" id="PF17681"/>
    </source>
</evidence>
<evidence type="ECO:0000256" key="6">
    <source>
        <dbReference type="SAM" id="MobiDB-lite"/>
    </source>
</evidence>
<evidence type="ECO:0000256" key="3">
    <source>
        <dbReference type="ARBA" id="ARBA00022701"/>
    </source>
</evidence>
<comment type="subcellular location">
    <subcellularLocation>
        <location evidence="5">Cytoplasm</location>
        <location evidence="5">Cytoskeleton</location>
        <location evidence="5">Microtubule organizing center</location>
    </subcellularLocation>
</comment>
<evidence type="ECO:0000256" key="1">
    <source>
        <dbReference type="ARBA" id="ARBA00010337"/>
    </source>
</evidence>
<dbReference type="GO" id="GO:0051321">
    <property type="term" value="P:meiotic cell cycle"/>
    <property type="evidence" value="ECO:0007669"/>
    <property type="project" value="TreeGrafter"/>
</dbReference>
<name>A0A2X0PD73_9BASI</name>
<feature type="region of interest" description="Disordered" evidence="6">
    <location>
        <begin position="186"/>
        <end position="240"/>
    </location>
</feature>
<feature type="region of interest" description="Disordered" evidence="6">
    <location>
        <begin position="1"/>
        <end position="20"/>
    </location>
</feature>
<feature type="compositionally biased region" description="Low complexity" evidence="6">
    <location>
        <begin position="201"/>
        <end position="210"/>
    </location>
</feature>
<evidence type="ECO:0000256" key="2">
    <source>
        <dbReference type="ARBA" id="ARBA00022490"/>
    </source>
</evidence>
<feature type="domain" description="Gamma tubulin complex component protein N-terminal" evidence="8">
    <location>
        <begin position="315"/>
        <end position="587"/>
    </location>
</feature>
<dbReference type="Gene3D" id="1.20.120.1900">
    <property type="entry name" value="Gamma-tubulin complex, C-terminal domain"/>
    <property type="match status" value="1"/>
</dbReference>
<dbReference type="GO" id="GO:0031122">
    <property type="term" value="P:cytoplasmic microtubule organization"/>
    <property type="evidence" value="ECO:0007669"/>
    <property type="project" value="TreeGrafter"/>
</dbReference>
<evidence type="ECO:0000256" key="5">
    <source>
        <dbReference type="RuleBase" id="RU363050"/>
    </source>
</evidence>
<evidence type="ECO:0000256" key="4">
    <source>
        <dbReference type="ARBA" id="ARBA00023212"/>
    </source>
</evidence>
<dbReference type="GO" id="GO:0000930">
    <property type="term" value="C:gamma-tubulin complex"/>
    <property type="evidence" value="ECO:0007669"/>
    <property type="project" value="TreeGrafter"/>
</dbReference>